<keyword evidence="4" id="KW-1185">Reference proteome</keyword>
<proteinExistence type="predicted"/>
<evidence type="ECO:0000256" key="2">
    <source>
        <dbReference type="SAM" id="Phobius"/>
    </source>
</evidence>
<evidence type="ECO:0000313" key="4">
    <source>
        <dbReference type="Proteomes" id="UP001607069"/>
    </source>
</evidence>
<gene>
    <name evidence="3" type="ORF">ACG5V6_21290</name>
</gene>
<keyword evidence="2" id="KW-0472">Membrane</keyword>
<sequence length="135" mass="13200">MACADPGAGGHRGRPVFVDATGRRGRVLRILGWSFGTLCGGCVAVLAVALTGGSPAASDNPAVADRPAPGGATAESGPPALLADTQDFGARRHWGGHEGPGMRWTGSGGAAIDWSVGTGGDTATTAPPPAGETSP</sequence>
<organism evidence="3 4">
    <name type="scientific">Streptomyces chitinivorans</name>
    <dbReference type="NCBI Taxonomy" id="1257027"/>
    <lineage>
        <taxon>Bacteria</taxon>
        <taxon>Bacillati</taxon>
        <taxon>Actinomycetota</taxon>
        <taxon>Actinomycetes</taxon>
        <taxon>Kitasatosporales</taxon>
        <taxon>Streptomycetaceae</taxon>
        <taxon>Streptomyces</taxon>
    </lineage>
</organism>
<comment type="caution">
    <text evidence="3">The sequence shown here is derived from an EMBL/GenBank/DDBJ whole genome shotgun (WGS) entry which is preliminary data.</text>
</comment>
<dbReference type="Proteomes" id="UP001607069">
    <property type="component" value="Unassembled WGS sequence"/>
</dbReference>
<evidence type="ECO:0000313" key="3">
    <source>
        <dbReference type="EMBL" id="MFH0250735.1"/>
    </source>
</evidence>
<keyword evidence="2" id="KW-1133">Transmembrane helix</keyword>
<evidence type="ECO:0000256" key="1">
    <source>
        <dbReference type="SAM" id="MobiDB-lite"/>
    </source>
</evidence>
<accession>A0ABW7HZH7</accession>
<protein>
    <submittedName>
        <fullName evidence="3">Uncharacterized protein</fullName>
    </submittedName>
</protein>
<feature type="compositionally biased region" description="Pro residues" evidence="1">
    <location>
        <begin position="126"/>
        <end position="135"/>
    </location>
</feature>
<keyword evidence="2" id="KW-0812">Transmembrane</keyword>
<dbReference type="EMBL" id="JBIHMK010000095">
    <property type="protein sequence ID" value="MFH0250735.1"/>
    <property type="molecule type" value="Genomic_DNA"/>
</dbReference>
<reference evidence="3 4" key="1">
    <citation type="submission" date="2024-10" db="EMBL/GenBank/DDBJ databases">
        <authorList>
            <person name="Cho J.-C."/>
        </authorList>
    </citation>
    <scope>NUCLEOTIDE SEQUENCE [LARGE SCALE GENOMIC DNA]</scope>
    <source>
        <strain evidence="3 4">KCTC29696</strain>
    </source>
</reference>
<name>A0ABW7HZH7_9ACTN</name>
<dbReference type="RefSeq" id="WP_279951071.1">
    <property type="nucleotide sequence ID" value="NZ_BAABEN010000004.1"/>
</dbReference>
<feature type="transmembrane region" description="Helical" evidence="2">
    <location>
        <begin position="30"/>
        <end position="50"/>
    </location>
</feature>
<feature type="region of interest" description="Disordered" evidence="1">
    <location>
        <begin position="54"/>
        <end position="135"/>
    </location>
</feature>